<organism evidence="3 4">
    <name type="scientific">Calycina marina</name>
    <dbReference type="NCBI Taxonomy" id="1763456"/>
    <lineage>
        <taxon>Eukaryota</taxon>
        <taxon>Fungi</taxon>
        <taxon>Dikarya</taxon>
        <taxon>Ascomycota</taxon>
        <taxon>Pezizomycotina</taxon>
        <taxon>Leotiomycetes</taxon>
        <taxon>Helotiales</taxon>
        <taxon>Pezizellaceae</taxon>
        <taxon>Calycina</taxon>
    </lineage>
</organism>
<feature type="region of interest" description="Disordered" evidence="1">
    <location>
        <begin position="204"/>
        <end position="252"/>
    </location>
</feature>
<evidence type="ECO:0000259" key="2">
    <source>
        <dbReference type="PROSITE" id="PS50003"/>
    </source>
</evidence>
<dbReference type="Proteomes" id="UP000887226">
    <property type="component" value="Unassembled WGS sequence"/>
</dbReference>
<dbReference type="InterPro" id="IPR001849">
    <property type="entry name" value="PH_domain"/>
</dbReference>
<comment type="caution">
    <text evidence="3">The sequence shown here is derived from an EMBL/GenBank/DDBJ whole genome shotgun (WGS) entry which is preliminary data.</text>
</comment>
<proteinExistence type="predicted"/>
<evidence type="ECO:0000313" key="4">
    <source>
        <dbReference type="Proteomes" id="UP000887226"/>
    </source>
</evidence>
<feature type="domain" description="PH" evidence="2">
    <location>
        <begin position="407"/>
        <end position="521"/>
    </location>
</feature>
<dbReference type="PANTHER" id="PTHR38700:SF1">
    <property type="entry name" value="PH DOMAIN-CONTAINING PROTEIN"/>
    <property type="match status" value="1"/>
</dbReference>
<dbReference type="OrthoDB" id="6235964at2759"/>
<evidence type="ECO:0000313" key="3">
    <source>
        <dbReference type="EMBL" id="KAG9242284.1"/>
    </source>
</evidence>
<dbReference type="InterPro" id="IPR011993">
    <property type="entry name" value="PH-like_dom_sf"/>
</dbReference>
<protein>
    <recommendedName>
        <fullName evidence="2">PH domain-containing protein</fullName>
    </recommendedName>
</protein>
<dbReference type="PROSITE" id="PS50003">
    <property type="entry name" value="PH_DOMAIN"/>
    <property type="match status" value="1"/>
</dbReference>
<sequence>METTLPPPPRLKKYQRYRCVQQAEAGAITAQTSLAENRDGASTVAGSMSRYRRPRNRRPVVSPPLSSGCIAQSQNQISPTKSNEQLRQVTDPVSTSQDLSTHQLPTRHDTIAGTRPPPHPREIQLEIAQRKARAFREREVYLRLQKEQDFQGLQQVESIVEQDNQELRQPESIAEQARRVEAESFRLLAGQKKKDLERLEAELEAAAPARVASPREKSSFFSRMRATTRASPSQNQDATPQAQKSVSPPLSQKPQFKGCFASRIGSNTSPHGEKEAHFRGIEQGGGDIVPRIDAPMSASNAGARRIQVRCKQSTINLPVTPETTPKDIIYSAANILSHDISPTAAVLLESYTPLGLDRPIRRYEHIRDIMNSWDRNDRNTLVIQNSDAFSFDTTLEASSVPKASPKDITVCMYHAHKNGRWNKRYITLLSTGQIFTSKKNDAKISDKDSQSLCHLSDFDIYSPTRQELRKNLRPPKKHCYAIKSQQRNIMFESTINFVHFFCTEMEDISNIWYKAVQRWRSWYLVNKLGESNTAPKSKIVEVMRPTTKASSAHRVEVSIDEDPYTVGAFKPLVDMERFDKPAMHQNHENPALKIPFHLRNGMPGQVREKRCRYPTPVTYNVPSEPKEREFAATGLLGRTYLQHRNSVREREAIEKNGFQPPAGLPSFAAADSRRSLSVTSTRTGHRSATSAGQGELQRDATTKERPKPLLDFTPQFKEPPQWDKSKSGHGVAAPSCNLLVEAATTSDNTSAELASTTVFRRDTRTGRRPTISGAHGKESVFVKGGRLFEN</sequence>
<feature type="compositionally biased region" description="Basic and acidic residues" evidence="1">
    <location>
        <begin position="696"/>
        <end position="708"/>
    </location>
</feature>
<feature type="compositionally biased region" description="Polar residues" evidence="1">
    <location>
        <begin position="69"/>
        <end position="104"/>
    </location>
</feature>
<dbReference type="EMBL" id="MU254091">
    <property type="protein sequence ID" value="KAG9242284.1"/>
    <property type="molecule type" value="Genomic_DNA"/>
</dbReference>
<accession>A0A9P7YYH5</accession>
<dbReference type="PANTHER" id="PTHR38700">
    <property type="entry name" value="YALI0E22418P"/>
    <property type="match status" value="1"/>
</dbReference>
<dbReference type="Gene3D" id="2.30.29.30">
    <property type="entry name" value="Pleckstrin-homology domain (PH domain)/Phosphotyrosine-binding domain (PTB)"/>
    <property type="match status" value="1"/>
</dbReference>
<feature type="compositionally biased region" description="Polar residues" evidence="1">
    <location>
        <begin position="228"/>
        <end position="252"/>
    </location>
</feature>
<keyword evidence="4" id="KW-1185">Reference proteome</keyword>
<dbReference type="AlphaFoldDB" id="A0A9P7YYH5"/>
<dbReference type="InterPro" id="IPR029071">
    <property type="entry name" value="Ubiquitin-like_domsf"/>
</dbReference>
<name>A0A9P7YYH5_9HELO</name>
<dbReference type="SUPFAM" id="SSF54236">
    <property type="entry name" value="Ubiquitin-like"/>
    <property type="match status" value="1"/>
</dbReference>
<feature type="region of interest" description="Disordered" evidence="1">
    <location>
        <begin position="654"/>
        <end position="729"/>
    </location>
</feature>
<reference evidence="3" key="1">
    <citation type="journal article" date="2021" name="IMA Fungus">
        <title>Genomic characterization of three marine fungi, including Emericellopsis atlantica sp. nov. with signatures of a generalist lifestyle and marine biomass degradation.</title>
        <authorList>
            <person name="Hagestad O.C."/>
            <person name="Hou L."/>
            <person name="Andersen J.H."/>
            <person name="Hansen E.H."/>
            <person name="Altermark B."/>
            <person name="Li C."/>
            <person name="Kuhnert E."/>
            <person name="Cox R.J."/>
            <person name="Crous P.W."/>
            <person name="Spatafora J.W."/>
            <person name="Lail K."/>
            <person name="Amirebrahimi M."/>
            <person name="Lipzen A."/>
            <person name="Pangilinan J."/>
            <person name="Andreopoulos W."/>
            <person name="Hayes R.D."/>
            <person name="Ng V."/>
            <person name="Grigoriev I.V."/>
            <person name="Jackson S.A."/>
            <person name="Sutton T.D.S."/>
            <person name="Dobson A.D.W."/>
            <person name="Rama T."/>
        </authorList>
    </citation>
    <scope>NUCLEOTIDE SEQUENCE</scope>
    <source>
        <strain evidence="3">TRa3180A</strain>
    </source>
</reference>
<feature type="region of interest" description="Disordered" evidence="1">
    <location>
        <begin position="31"/>
        <end position="120"/>
    </location>
</feature>
<gene>
    <name evidence="3" type="ORF">BJ878DRAFT_516337</name>
</gene>
<evidence type="ECO:0000256" key="1">
    <source>
        <dbReference type="SAM" id="MobiDB-lite"/>
    </source>
</evidence>